<sequence>MEQHQADLIGTNVVARCAAPEPGDCVAPGGGAGEAECLLVFVAGARIHELLQRASSYSSTPYHGDGNHLFFLLQIMRKMQFN</sequence>
<dbReference type="AlphaFoldDB" id="A0A0E0EQC0"/>
<protein>
    <submittedName>
        <fullName evidence="1">Uncharacterized protein</fullName>
    </submittedName>
</protein>
<dbReference type="EnsemblPlants" id="OMERI09G03100.1">
    <property type="protein sequence ID" value="OMERI09G03100.1"/>
    <property type="gene ID" value="OMERI09G03100"/>
</dbReference>
<evidence type="ECO:0000313" key="2">
    <source>
        <dbReference type="Proteomes" id="UP000008021"/>
    </source>
</evidence>
<dbReference type="Gramene" id="OMERI09G03100.1">
    <property type="protein sequence ID" value="OMERI09G03100.1"/>
    <property type="gene ID" value="OMERI09G03100"/>
</dbReference>
<dbReference type="Proteomes" id="UP000008021">
    <property type="component" value="Chromosome 9"/>
</dbReference>
<dbReference type="HOGENOM" id="CLU_2562247_0_0_1"/>
<proteinExistence type="predicted"/>
<reference evidence="1" key="2">
    <citation type="submission" date="2018-05" db="EMBL/GenBank/DDBJ databases">
        <title>OmerRS3 (Oryza meridionalis Reference Sequence Version 3).</title>
        <authorList>
            <person name="Zhang J."/>
            <person name="Kudrna D."/>
            <person name="Lee S."/>
            <person name="Talag J."/>
            <person name="Welchert J."/>
            <person name="Wing R.A."/>
        </authorList>
    </citation>
    <scope>NUCLEOTIDE SEQUENCE [LARGE SCALE GENOMIC DNA]</scope>
    <source>
        <strain evidence="1">cv. OR44</strain>
    </source>
</reference>
<organism evidence="1">
    <name type="scientific">Oryza meridionalis</name>
    <dbReference type="NCBI Taxonomy" id="40149"/>
    <lineage>
        <taxon>Eukaryota</taxon>
        <taxon>Viridiplantae</taxon>
        <taxon>Streptophyta</taxon>
        <taxon>Embryophyta</taxon>
        <taxon>Tracheophyta</taxon>
        <taxon>Spermatophyta</taxon>
        <taxon>Magnoliopsida</taxon>
        <taxon>Liliopsida</taxon>
        <taxon>Poales</taxon>
        <taxon>Poaceae</taxon>
        <taxon>BOP clade</taxon>
        <taxon>Oryzoideae</taxon>
        <taxon>Oryzeae</taxon>
        <taxon>Oryzinae</taxon>
        <taxon>Oryza</taxon>
    </lineage>
</organism>
<name>A0A0E0EQC0_9ORYZ</name>
<keyword evidence="2" id="KW-1185">Reference proteome</keyword>
<reference evidence="1" key="1">
    <citation type="submission" date="2015-04" db="UniProtKB">
        <authorList>
            <consortium name="EnsemblPlants"/>
        </authorList>
    </citation>
    <scope>IDENTIFICATION</scope>
</reference>
<accession>A0A0E0EQC0</accession>
<evidence type="ECO:0000313" key="1">
    <source>
        <dbReference type="EnsemblPlants" id="OMERI09G03100.1"/>
    </source>
</evidence>